<feature type="signal peptide" evidence="3">
    <location>
        <begin position="1"/>
        <end position="17"/>
    </location>
</feature>
<dbReference type="PROSITE" id="PS51257">
    <property type="entry name" value="PROKAR_LIPOPROTEIN"/>
    <property type="match status" value="1"/>
</dbReference>
<organism evidence="5 6">
    <name type="scientific">Vagococcus elongatus</name>
    <dbReference type="NCBI Taxonomy" id="180344"/>
    <lineage>
        <taxon>Bacteria</taxon>
        <taxon>Bacillati</taxon>
        <taxon>Bacillota</taxon>
        <taxon>Bacilli</taxon>
        <taxon>Lactobacillales</taxon>
        <taxon>Enterococcaceae</taxon>
        <taxon>Vagococcus</taxon>
    </lineage>
</organism>
<dbReference type="InterPro" id="IPR028081">
    <property type="entry name" value="Leu-bd"/>
</dbReference>
<dbReference type="AlphaFoldDB" id="A0A430AX26"/>
<comment type="similarity">
    <text evidence="1">Belongs to the leucine-binding protein family.</text>
</comment>
<dbReference type="OrthoDB" id="9783240at2"/>
<dbReference type="InterPro" id="IPR051010">
    <property type="entry name" value="BCAA_transport"/>
</dbReference>
<evidence type="ECO:0000256" key="2">
    <source>
        <dbReference type="ARBA" id="ARBA00022729"/>
    </source>
</evidence>
<keyword evidence="2 3" id="KW-0732">Signal</keyword>
<dbReference type="RefSeq" id="WP_126808305.1">
    <property type="nucleotide sequence ID" value="NZ_NGKA01000007.1"/>
</dbReference>
<dbReference type="EMBL" id="NGKA01000007">
    <property type="protein sequence ID" value="RSU12610.1"/>
    <property type="molecule type" value="Genomic_DNA"/>
</dbReference>
<dbReference type="CDD" id="cd06347">
    <property type="entry name" value="PBP1_ABC_LivK_ligand_binding-like"/>
    <property type="match status" value="1"/>
</dbReference>
<dbReference type="InterPro" id="IPR028082">
    <property type="entry name" value="Peripla_BP_I"/>
</dbReference>
<gene>
    <name evidence="5" type="ORF">CBF29_05635</name>
</gene>
<evidence type="ECO:0000256" key="3">
    <source>
        <dbReference type="SAM" id="SignalP"/>
    </source>
</evidence>
<proteinExistence type="inferred from homology"/>
<evidence type="ECO:0000256" key="1">
    <source>
        <dbReference type="ARBA" id="ARBA00010062"/>
    </source>
</evidence>
<feature type="chain" id="PRO_5038947366" evidence="3">
    <location>
        <begin position="18"/>
        <end position="393"/>
    </location>
</feature>
<dbReference type="Pfam" id="PF13458">
    <property type="entry name" value="Peripla_BP_6"/>
    <property type="match status" value="1"/>
</dbReference>
<comment type="caution">
    <text evidence="5">The sequence shown here is derived from an EMBL/GenBank/DDBJ whole genome shotgun (WGS) entry which is preliminary data.</text>
</comment>
<feature type="domain" description="Leucine-binding protein" evidence="4">
    <location>
        <begin position="41"/>
        <end position="381"/>
    </location>
</feature>
<evidence type="ECO:0000313" key="5">
    <source>
        <dbReference type="EMBL" id="RSU12610.1"/>
    </source>
</evidence>
<dbReference type="Gene3D" id="3.40.50.2300">
    <property type="match status" value="2"/>
</dbReference>
<sequence length="393" mass="42189">MKKKLWLLLAASSMLLAACTSGGGGTSSTDEKKSKEASGDTIKIGLNYELSGAVSAYALQQKDAIEMAVKEINDDGGILGKQVELVSKDNKSETAEAASVAGSLAENDEIVAVFGPATSGAFKASIPQMMKAGIPAISPSATDDEVTVTDGKLKEFIFRTCFQDSFQGVILANYAENNLGAKKAVIIGDNSSDYGKGLTKAFKETYKGEIVLEENFAAKEKDFKAMLTKIKGKDFDVIYLPGYYEEAGLVIKQAREMGIDQPVLGADGFSDPKLVELAGASNMNDIYYTSHFSENAPANDKVPEFVENFKAKYKTSPSSFNALAYDTMYLLKDAIERADSTDRTKVKDAIAETKDFVGVTGTMSIDENHNPQKPAVVIGLQEGKEESSEIVEP</sequence>
<dbReference type="PANTHER" id="PTHR30483">
    <property type="entry name" value="LEUCINE-SPECIFIC-BINDING PROTEIN"/>
    <property type="match status" value="1"/>
</dbReference>
<reference evidence="5 6" key="1">
    <citation type="submission" date="2017-05" db="EMBL/GenBank/DDBJ databases">
        <title>Vagococcus spp. assemblies.</title>
        <authorList>
            <person name="Gulvik C.A."/>
        </authorList>
    </citation>
    <scope>NUCLEOTIDE SEQUENCE [LARGE SCALE GENOMIC DNA]</scope>
    <source>
        <strain evidence="5 6">CCUG 51432</strain>
    </source>
</reference>
<dbReference type="Proteomes" id="UP000287605">
    <property type="component" value="Unassembled WGS sequence"/>
</dbReference>
<name>A0A430AX26_9ENTE</name>
<dbReference type="PANTHER" id="PTHR30483:SF6">
    <property type="entry name" value="PERIPLASMIC BINDING PROTEIN OF ABC TRANSPORTER FOR NATURAL AMINO ACIDS"/>
    <property type="match status" value="1"/>
</dbReference>
<keyword evidence="6" id="KW-1185">Reference proteome</keyword>
<protein>
    <submittedName>
        <fullName evidence="5">Branched-chain amino acid ABC transporter substrate-binding protein</fullName>
    </submittedName>
</protein>
<evidence type="ECO:0000259" key="4">
    <source>
        <dbReference type="Pfam" id="PF13458"/>
    </source>
</evidence>
<dbReference type="SUPFAM" id="SSF53822">
    <property type="entry name" value="Periplasmic binding protein-like I"/>
    <property type="match status" value="1"/>
</dbReference>
<evidence type="ECO:0000313" key="6">
    <source>
        <dbReference type="Proteomes" id="UP000287605"/>
    </source>
</evidence>
<accession>A0A430AX26</accession>